<dbReference type="PANTHER" id="PTHR30136">
    <property type="entry name" value="HELIX-TURN-HELIX TRANSCRIPTIONAL REGULATOR, ICLR FAMILY"/>
    <property type="match status" value="1"/>
</dbReference>
<dbReference type="InterPro" id="IPR036390">
    <property type="entry name" value="WH_DNA-bd_sf"/>
</dbReference>
<dbReference type="GO" id="GO:0045892">
    <property type="term" value="P:negative regulation of DNA-templated transcription"/>
    <property type="evidence" value="ECO:0007669"/>
    <property type="project" value="TreeGrafter"/>
</dbReference>
<sequence>MPVAAGPKDRNEGGVTSGDKPALRHRELPDEPRHRHWTGGRGVLDGAFRILQALPDTGRSHQHTQLARITGIPRSSVYRLLAQLEAVGAVERLNDGRYVAAPLLAEIARGSDPHAAVREKGLQMMQALRSRTGATISLVVPQRQSYVALEVLPGQVPLATPIYSGIEMPGASAGALVFDPSAAPQRVAPVNGWAYDDARVYSGLTCYASAIRVDGRTEAALQISTPVETPSNRFANLIRRAADEVARQLSA</sequence>
<dbReference type="SMART" id="SM00346">
    <property type="entry name" value="HTH_ICLR"/>
    <property type="match status" value="1"/>
</dbReference>
<dbReference type="Gene3D" id="3.30.450.40">
    <property type="match status" value="1"/>
</dbReference>
<dbReference type="GO" id="GO:0003677">
    <property type="term" value="F:DNA binding"/>
    <property type="evidence" value="ECO:0007669"/>
    <property type="project" value="InterPro"/>
</dbReference>
<dbReference type="Gene3D" id="1.10.10.10">
    <property type="entry name" value="Winged helix-like DNA-binding domain superfamily/Winged helix DNA-binding domain"/>
    <property type="match status" value="1"/>
</dbReference>
<dbReference type="PANTHER" id="PTHR30136:SF24">
    <property type="entry name" value="HTH-TYPE TRANSCRIPTIONAL REPRESSOR ALLR"/>
    <property type="match status" value="1"/>
</dbReference>
<organism evidence="5 6">
    <name type="scientific">Mycobacterium simiae</name>
    <name type="common">Mycobacterium habana</name>
    <dbReference type="NCBI Taxonomy" id="1784"/>
    <lineage>
        <taxon>Bacteria</taxon>
        <taxon>Bacillati</taxon>
        <taxon>Actinomycetota</taxon>
        <taxon>Actinomycetes</taxon>
        <taxon>Mycobacteriales</taxon>
        <taxon>Mycobacteriaceae</taxon>
        <taxon>Mycobacterium</taxon>
        <taxon>Mycobacterium simiae complex</taxon>
    </lineage>
</organism>
<dbReference type="InterPro" id="IPR050707">
    <property type="entry name" value="HTH_MetabolicPath_Reg"/>
</dbReference>
<evidence type="ECO:0000256" key="3">
    <source>
        <dbReference type="SAM" id="MobiDB-lite"/>
    </source>
</evidence>
<dbReference type="GO" id="GO:0003700">
    <property type="term" value="F:DNA-binding transcription factor activity"/>
    <property type="evidence" value="ECO:0007669"/>
    <property type="project" value="TreeGrafter"/>
</dbReference>
<dbReference type="Proteomes" id="UP000193040">
    <property type="component" value="Unassembled WGS sequence"/>
</dbReference>
<dbReference type="AlphaFoldDB" id="A0A1X0XYT5"/>
<evidence type="ECO:0000259" key="4">
    <source>
        <dbReference type="PROSITE" id="PS51077"/>
    </source>
</evidence>
<comment type="caution">
    <text evidence="5">The sequence shown here is derived from an EMBL/GenBank/DDBJ whole genome shotgun (WGS) entry which is preliminary data.</text>
</comment>
<proteinExistence type="predicted"/>
<gene>
    <name evidence="5" type="ORF">B5M45_21175</name>
</gene>
<evidence type="ECO:0000313" key="5">
    <source>
        <dbReference type="EMBL" id="ORJ58080.1"/>
    </source>
</evidence>
<evidence type="ECO:0000256" key="2">
    <source>
        <dbReference type="ARBA" id="ARBA00023163"/>
    </source>
</evidence>
<dbReference type="Pfam" id="PF09339">
    <property type="entry name" value="HTH_IclR"/>
    <property type="match status" value="1"/>
</dbReference>
<dbReference type="SUPFAM" id="SSF46785">
    <property type="entry name" value="Winged helix' DNA-binding domain"/>
    <property type="match status" value="1"/>
</dbReference>
<dbReference type="EMBL" id="MZZM01000025">
    <property type="protein sequence ID" value="ORJ58080.1"/>
    <property type="molecule type" value="Genomic_DNA"/>
</dbReference>
<dbReference type="InterPro" id="IPR005471">
    <property type="entry name" value="Tscrpt_reg_IclR_N"/>
</dbReference>
<dbReference type="SUPFAM" id="SSF55781">
    <property type="entry name" value="GAF domain-like"/>
    <property type="match status" value="1"/>
</dbReference>
<feature type="compositionally biased region" description="Basic and acidic residues" evidence="3">
    <location>
        <begin position="21"/>
        <end position="33"/>
    </location>
</feature>
<feature type="region of interest" description="Disordered" evidence="3">
    <location>
        <begin position="1"/>
        <end position="34"/>
    </location>
</feature>
<dbReference type="InterPro" id="IPR036388">
    <property type="entry name" value="WH-like_DNA-bd_sf"/>
</dbReference>
<accession>A0A1X0XYT5</accession>
<name>A0A1X0XYT5_MYCSI</name>
<dbReference type="STRING" id="1784.VC42_25160"/>
<keyword evidence="1" id="KW-0805">Transcription regulation</keyword>
<evidence type="ECO:0000313" key="6">
    <source>
        <dbReference type="Proteomes" id="UP000193040"/>
    </source>
</evidence>
<evidence type="ECO:0000256" key="1">
    <source>
        <dbReference type="ARBA" id="ARBA00023015"/>
    </source>
</evidence>
<reference evidence="5 6" key="1">
    <citation type="submission" date="2017-03" db="EMBL/GenBank/DDBJ databases">
        <title>Genomic insights into Mycobacterium simiae human colonization.</title>
        <authorList>
            <person name="Steffani J.L."/>
            <person name="Brunck M.E."/>
            <person name="Cruz E."/>
            <person name="Montiel R."/>
            <person name="Barona F."/>
        </authorList>
    </citation>
    <scope>NUCLEOTIDE SEQUENCE [LARGE SCALE GENOMIC DNA]</scope>
    <source>
        <strain evidence="5 6">MsiGto</strain>
    </source>
</reference>
<feature type="domain" description="HTH iclR-type" evidence="4">
    <location>
        <begin position="41"/>
        <end position="102"/>
    </location>
</feature>
<dbReference type="InterPro" id="IPR029016">
    <property type="entry name" value="GAF-like_dom_sf"/>
</dbReference>
<protein>
    <recommendedName>
        <fullName evidence="4">HTH iclR-type domain-containing protein</fullName>
    </recommendedName>
</protein>
<keyword evidence="6" id="KW-1185">Reference proteome</keyword>
<keyword evidence="2" id="KW-0804">Transcription</keyword>
<dbReference type="PROSITE" id="PS51077">
    <property type="entry name" value="HTH_ICLR"/>
    <property type="match status" value="1"/>
</dbReference>